<dbReference type="Proteomes" id="UP000176424">
    <property type="component" value="Unassembled WGS sequence"/>
</dbReference>
<dbReference type="EMBL" id="MEXR01000053">
    <property type="protein sequence ID" value="OGD08677.1"/>
    <property type="molecule type" value="Genomic_DNA"/>
</dbReference>
<dbReference type="STRING" id="1797263.A2397_04660"/>
<name>A0A1F4ZTA2_9BACT</name>
<protein>
    <recommendedName>
        <fullName evidence="3">AB hydrolase-1 domain-containing protein</fullName>
    </recommendedName>
</protein>
<proteinExistence type="predicted"/>
<dbReference type="Gene3D" id="3.40.50.1820">
    <property type="entry name" value="alpha/beta hydrolase"/>
    <property type="match status" value="1"/>
</dbReference>
<evidence type="ECO:0000313" key="1">
    <source>
        <dbReference type="EMBL" id="OGD08677.1"/>
    </source>
</evidence>
<dbReference type="AlphaFoldDB" id="A0A1F4ZTA2"/>
<dbReference type="SUPFAM" id="SSF53474">
    <property type="entry name" value="alpha/beta-Hydrolases"/>
    <property type="match status" value="1"/>
</dbReference>
<sequence>MKKEHFVIVVPGLGDGERSMKLLTGHWRKHGLEPVVQLMEWRNGEDFMPKLGRLTRLIDELAERGKVSLVGTSAGGSAAINAFGERKDKIHRVVNVCGRLRVGTHVGIHGFEARTTSSPAFAQSVRLLEKRENEFNKKDREKIMTIHALFGDELVPKNTTTIEGANNITVPMFEHVLSITAALTVFSGPLIRFLLEP</sequence>
<accession>A0A1F4ZTA2</accession>
<reference evidence="1 2" key="1">
    <citation type="journal article" date="2016" name="Nat. Commun.">
        <title>Thousands of microbial genomes shed light on interconnected biogeochemical processes in an aquifer system.</title>
        <authorList>
            <person name="Anantharaman K."/>
            <person name="Brown C.T."/>
            <person name="Hug L.A."/>
            <person name="Sharon I."/>
            <person name="Castelle C.J."/>
            <person name="Probst A.J."/>
            <person name="Thomas B.C."/>
            <person name="Singh A."/>
            <person name="Wilkins M.J."/>
            <person name="Karaoz U."/>
            <person name="Brodie E.L."/>
            <person name="Williams K.H."/>
            <person name="Hubbard S.S."/>
            <person name="Banfield J.F."/>
        </authorList>
    </citation>
    <scope>NUCLEOTIDE SEQUENCE [LARGE SCALE GENOMIC DNA]</scope>
</reference>
<gene>
    <name evidence="1" type="ORF">A2397_04660</name>
</gene>
<organism evidence="1 2">
    <name type="scientific">Candidatus Amesbacteria bacterium RIFOXYB1_FULL_44_23</name>
    <dbReference type="NCBI Taxonomy" id="1797263"/>
    <lineage>
        <taxon>Bacteria</taxon>
        <taxon>Candidatus Amesiibacteriota</taxon>
    </lineage>
</organism>
<evidence type="ECO:0008006" key="3">
    <source>
        <dbReference type="Google" id="ProtNLM"/>
    </source>
</evidence>
<dbReference type="InterPro" id="IPR029058">
    <property type="entry name" value="AB_hydrolase_fold"/>
</dbReference>
<comment type="caution">
    <text evidence="1">The sequence shown here is derived from an EMBL/GenBank/DDBJ whole genome shotgun (WGS) entry which is preliminary data.</text>
</comment>
<evidence type="ECO:0000313" key="2">
    <source>
        <dbReference type="Proteomes" id="UP000176424"/>
    </source>
</evidence>